<gene>
    <name evidence="2" type="ORF">CAMP_LOCUS12317</name>
</gene>
<comment type="caution">
    <text evidence="2">The sequence shown here is derived from an EMBL/GenBank/DDBJ whole genome shotgun (WGS) entry which is preliminary data.</text>
</comment>
<feature type="region of interest" description="Disordered" evidence="1">
    <location>
        <begin position="101"/>
        <end position="120"/>
    </location>
</feature>
<organism evidence="2 3">
    <name type="scientific">Caenorhabditis angaria</name>
    <dbReference type="NCBI Taxonomy" id="860376"/>
    <lineage>
        <taxon>Eukaryota</taxon>
        <taxon>Metazoa</taxon>
        <taxon>Ecdysozoa</taxon>
        <taxon>Nematoda</taxon>
        <taxon>Chromadorea</taxon>
        <taxon>Rhabditida</taxon>
        <taxon>Rhabditina</taxon>
        <taxon>Rhabditomorpha</taxon>
        <taxon>Rhabditoidea</taxon>
        <taxon>Rhabditidae</taxon>
        <taxon>Peloderinae</taxon>
        <taxon>Caenorhabditis</taxon>
    </lineage>
</organism>
<evidence type="ECO:0000256" key="1">
    <source>
        <dbReference type="SAM" id="MobiDB-lite"/>
    </source>
</evidence>
<evidence type="ECO:0000313" key="2">
    <source>
        <dbReference type="EMBL" id="CAI5449680.1"/>
    </source>
</evidence>
<keyword evidence="3" id="KW-1185">Reference proteome</keyword>
<protein>
    <submittedName>
        <fullName evidence="2">Uncharacterized protein</fullName>
    </submittedName>
</protein>
<reference evidence="2" key="1">
    <citation type="submission" date="2022-11" db="EMBL/GenBank/DDBJ databases">
        <authorList>
            <person name="Kikuchi T."/>
        </authorList>
    </citation>
    <scope>NUCLEOTIDE SEQUENCE</scope>
    <source>
        <strain evidence="2">PS1010</strain>
    </source>
</reference>
<evidence type="ECO:0000313" key="3">
    <source>
        <dbReference type="Proteomes" id="UP001152747"/>
    </source>
</evidence>
<sequence length="197" mass="23577">MENFKNFENFFNIYLDKLDVCNCDFKINQEKPTIQKLALHAHHRAQASNYIETMILKIIRNQNDADVPYNIRQFLRNISDFFEPDNRTKMRFEKMRDVSRAMEKEKDGKTPKSTAKLAKRSISPKEEFTFKQRVPWHPKVTELSPKKRAHRYDFADPKRIITRRDYRMSNNLCLLNAQKKFIKEQEKSSIVRGFGKK</sequence>
<name>A0A9P1N369_9PELO</name>
<feature type="compositionally biased region" description="Basic and acidic residues" evidence="1">
    <location>
        <begin position="101"/>
        <end position="110"/>
    </location>
</feature>
<accession>A0A9P1N369</accession>
<dbReference type="EMBL" id="CANHGI010000004">
    <property type="protein sequence ID" value="CAI5449680.1"/>
    <property type="molecule type" value="Genomic_DNA"/>
</dbReference>
<dbReference type="AlphaFoldDB" id="A0A9P1N369"/>
<proteinExistence type="predicted"/>
<dbReference type="Proteomes" id="UP001152747">
    <property type="component" value="Unassembled WGS sequence"/>
</dbReference>